<dbReference type="EMBL" id="JANQAO010000003">
    <property type="protein sequence ID" value="MDM5147819.1"/>
    <property type="molecule type" value="Genomic_DNA"/>
</dbReference>
<keyword evidence="2" id="KW-1185">Reference proteome</keyword>
<gene>
    <name evidence="1" type="ORF">NQX30_05490</name>
</gene>
<accession>A0ABT7QM81</accession>
<organism evidence="1 2">
    <name type="scientific">Candidatus Doriopsillibacter californiensis</name>
    <dbReference type="NCBI Taxonomy" id="2970740"/>
    <lineage>
        <taxon>Bacteria</taxon>
        <taxon>Pseudomonadati</taxon>
        <taxon>Pseudomonadota</taxon>
        <taxon>Gammaproteobacteria</taxon>
        <taxon>Candidatus Tethybacterales</taxon>
        <taxon>Candidatus Persebacteraceae</taxon>
        <taxon>Candidatus Doriopsillibacter</taxon>
    </lineage>
</organism>
<evidence type="ECO:0000313" key="1">
    <source>
        <dbReference type="EMBL" id="MDM5147819.1"/>
    </source>
</evidence>
<evidence type="ECO:0000313" key="2">
    <source>
        <dbReference type="Proteomes" id="UP001168167"/>
    </source>
</evidence>
<comment type="caution">
    <text evidence="1">The sequence shown here is derived from an EMBL/GenBank/DDBJ whole genome shotgun (WGS) entry which is preliminary data.</text>
</comment>
<sequence length="74" mass="7813">MMVDYRLPVGESYSLTPTGRAAISYGDNRALLSMNAHSSGPFFAAAGRALAPSGVRRALLSPWMPVGKLTGTLM</sequence>
<protein>
    <submittedName>
        <fullName evidence="1">Uncharacterized protein</fullName>
    </submittedName>
</protein>
<reference evidence="1" key="1">
    <citation type="submission" date="2022-08" db="EMBL/GenBank/DDBJ databases">
        <authorList>
            <person name="Dzunkova M."/>
            <person name="La Clair J."/>
            <person name="Tyml T."/>
            <person name="Doud D."/>
            <person name="Schulz F."/>
            <person name="Piquer S."/>
            <person name="Porcel Sanchis D."/>
            <person name="Osborn A."/>
            <person name="Robinson D."/>
            <person name="Louie K.B."/>
            <person name="Bowen B.P."/>
            <person name="Bowers R."/>
            <person name="Lee J."/>
            <person name="Arnau Llombart V."/>
            <person name="Diaz Villanueva W."/>
            <person name="Gosliner T."/>
            <person name="Northen T."/>
            <person name="Cheng J.-F."/>
            <person name="Burkart M.D."/>
            <person name="Woyke T."/>
        </authorList>
    </citation>
    <scope>NUCLEOTIDE SEQUENCE</scope>
    <source>
        <strain evidence="1">Df01</strain>
    </source>
</reference>
<dbReference type="Proteomes" id="UP001168167">
    <property type="component" value="Unassembled WGS sequence"/>
</dbReference>
<reference evidence="1" key="2">
    <citation type="journal article" date="2023" name="Microbiome">
        <title>Synthase-selected sorting approach identifies a beta-lactone synthase in a nudibranch symbiotic bacterium.</title>
        <authorList>
            <person name="Dzunkova M."/>
            <person name="La Clair J.J."/>
            <person name="Tyml T."/>
            <person name="Doud D."/>
            <person name="Schulz F."/>
            <person name="Piquer-Esteban S."/>
            <person name="Porcel Sanchis D."/>
            <person name="Osborn A."/>
            <person name="Robinson D."/>
            <person name="Louie K.B."/>
            <person name="Bowen B.P."/>
            <person name="Bowers R.M."/>
            <person name="Lee J."/>
            <person name="Arnau V."/>
            <person name="Diaz-Villanueva W."/>
            <person name="Stepanauskas R."/>
            <person name="Gosliner T."/>
            <person name="Date S.V."/>
            <person name="Northen T.R."/>
            <person name="Cheng J.F."/>
            <person name="Burkart M.D."/>
            <person name="Woyke T."/>
        </authorList>
    </citation>
    <scope>NUCLEOTIDE SEQUENCE</scope>
    <source>
        <strain evidence="1">Df01</strain>
    </source>
</reference>
<name>A0ABT7QM81_9GAMM</name>
<proteinExistence type="predicted"/>